<comment type="catalytic activity">
    <reaction evidence="6">
        <text>2-carboxy-1,4-naphthoquinone + phytyl diphosphate + H(+) = demethylphylloquinone + CO2 + diphosphate</text>
        <dbReference type="Rhea" id="RHEA:47740"/>
        <dbReference type="ChEBI" id="CHEBI:15378"/>
        <dbReference type="ChEBI" id="CHEBI:16526"/>
        <dbReference type="ChEBI" id="CHEBI:31087"/>
        <dbReference type="ChEBI" id="CHEBI:33019"/>
        <dbReference type="ChEBI" id="CHEBI:75434"/>
        <dbReference type="ChEBI" id="CHEBI:87842"/>
        <dbReference type="EC" id="2.5.1.130"/>
    </reaction>
</comment>
<dbReference type="InterPro" id="IPR026046">
    <property type="entry name" value="UBIAD1"/>
</dbReference>
<evidence type="ECO:0000256" key="1">
    <source>
        <dbReference type="ARBA" id="ARBA00004141"/>
    </source>
</evidence>
<dbReference type="Proteomes" id="UP000235036">
    <property type="component" value="Unassembled WGS sequence"/>
</dbReference>
<dbReference type="GO" id="GO:0009234">
    <property type="term" value="P:menaquinone biosynthetic process"/>
    <property type="evidence" value="ECO:0007669"/>
    <property type="project" value="TreeGrafter"/>
</dbReference>
<accession>A0A2N6K1V7</accession>
<protein>
    <recommendedName>
        <fullName evidence="6">2-carboxy-1,4-naphthoquinone phytyltransferase</fullName>
        <ecNumber evidence="6">2.5.1.130</ecNumber>
    </recommendedName>
    <alternativeName>
        <fullName evidence="6">1,4-dihydroxy-2-naphthoate phytyltransferase</fullName>
        <shortName evidence="6">DHNA phytyltransferase</shortName>
    </alternativeName>
</protein>
<dbReference type="GO" id="GO:0042372">
    <property type="term" value="P:phylloquinone biosynthetic process"/>
    <property type="evidence" value="ECO:0007669"/>
    <property type="project" value="UniProtKB-UniRule"/>
</dbReference>
<keyword evidence="5 6" id="KW-0472">Membrane</keyword>
<evidence type="ECO:0000256" key="2">
    <source>
        <dbReference type="ARBA" id="ARBA00022679"/>
    </source>
</evidence>
<dbReference type="PANTHER" id="PTHR13929">
    <property type="entry name" value="1,4-DIHYDROXY-2-NAPHTHOATE OCTAPRENYLTRANSFERASE"/>
    <property type="match status" value="1"/>
</dbReference>
<feature type="transmembrane region" description="Helical" evidence="6">
    <location>
        <begin position="226"/>
        <end position="250"/>
    </location>
</feature>
<evidence type="ECO:0000256" key="4">
    <source>
        <dbReference type="ARBA" id="ARBA00022989"/>
    </source>
</evidence>
<dbReference type="InterPro" id="IPR000537">
    <property type="entry name" value="UbiA_prenyltransferase"/>
</dbReference>
<organism evidence="7 8">
    <name type="scientific">Fischerella muscicola CCMEE 5323</name>
    <dbReference type="NCBI Taxonomy" id="2019572"/>
    <lineage>
        <taxon>Bacteria</taxon>
        <taxon>Bacillati</taxon>
        <taxon>Cyanobacteriota</taxon>
        <taxon>Cyanophyceae</taxon>
        <taxon>Nostocales</taxon>
        <taxon>Hapalosiphonaceae</taxon>
        <taxon>Fischerella</taxon>
    </lineage>
</organism>
<dbReference type="GO" id="GO:0005886">
    <property type="term" value="C:plasma membrane"/>
    <property type="evidence" value="ECO:0007669"/>
    <property type="project" value="UniProtKB-SubCell"/>
</dbReference>
<evidence type="ECO:0000313" key="8">
    <source>
        <dbReference type="Proteomes" id="UP000235036"/>
    </source>
</evidence>
<comment type="similarity">
    <text evidence="6">Belongs to the MenA family. Type 2 subfamily.</text>
</comment>
<feature type="transmembrane region" description="Helical" evidence="6">
    <location>
        <begin position="21"/>
        <end position="41"/>
    </location>
</feature>
<name>A0A2N6K1V7_FISMU</name>
<proteinExistence type="inferred from homology"/>
<evidence type="ECO:0000313" key="7">
    <source>
        <dbReference type="EMBL" id="PLZ88806.1"/>
    </source>
</evidence>
<evidence type="ECO:0000256" key="6">
    <source>
        <dbReference type="HAMAP-Rule" id="MF_01938"/>
    </source>
</evidence>
<keyword evidence="6" id="KW-1003">Cell membrane</keyword>
<feature type="transmembrane region" description="Helical" evidence="6">
    <location>
        <begin position="151"/>
        <end position="170"/>
    </location>
</feature>
<comment type="caution">
    <text evidence="7">The sequence shown here is derived from an EMBL/GenBank/DDBJ whole genome shotgun (WGS) entry which is preliminary data.</text>
</comment>
<keyword evidence="6" id="KW-0997">Cell inner membrane</keyword>
<dbReference type="PANTHER" id="PTHR13929:SF0">
    <property type="entry name" value="UBIA PRENYLTRANSFERASE DOMAIN-CONTAINING PROTEIN 1"/>
    <property type="match status" value="1"/>
</dbReference>
<dbReference type="GO" id="GO:0004659">
    <property type="term" value="F:prenyltransferase activity"/>
    <property type="evidence" value="ECO:0007669"/>
    <property type="project" value="UniProtKB-UniRule"/>
</dbReference>
<dbReference type="InterPro" id="IPR011937">
    <property type="entry name" value="DHNA_phytyltransferase_MenA"/>
</dbReference>
<keyword evidence="4 6" id="KW-1133">Transmembrane helix</keyword>
<feature type="transmembrane region" description="Helical" evidence="6">
    <location>
        <begin position="96"/>
        <end position="117"/>
    </location>
</feature>
<dbReference type="NCBIfam" id="TIGR02235">
    <property type="entry name" value="menA_cyano-plnt"/>
    <property type="match status" value="1"/>
</dbReference>
<dbReference type="UniPathway" id="UPA00995"/>
<evidence type="ECO:0000256" key="3">
    <source>
        <dbReference type="ARBA" id="ARBA00022692"/>
    </source>
</evidence>
<dbReference type="HAMAP" id="MF_01938">
    <property type="entry name" value="MenA_2"/>
    <property type="match status" value="1"/>
</dbReference>
<dbReference type="EC" id="2.5.1.130" evidence="6"/>
<comment type="function">
    <text evidence="6">Involved in the synthesis of phylloquinone (vitamin K1). Catalyzes the transfer of a prenyl chain to 2-carboxy-1,4-naphthoquinone.</text>
</comment>
<dbReference type="PIRSF" id="PIRSF005355">
    <property type="entry name" value="UBIAD1"/>
    <property type="match status" value="1"/>
</dbReference>
<gene>
    <name evidence="6" type="primary">menA</name>
    <name evidence="7" type="ORF">CEN44_14555</name>
</gene>
<keyword evidence="8" id="KW-1185">Reference proteome</keyword>
<comment type="subcellular location">
    <subcellularLocation>
        <location evidence="6">Cell inner membrane</location>
        <topology evidence="6">Multi-pass membrane protein</topology>
    </subcellularLocation>
    <subcellularLocation>
        <location evidence="1">Membrane</location>
        <topology evidence="1">Multi-pass membrane protein</topology>
    </subcellularLocation>
</comment>
<comment type="pathway">
    <text evidence="6">Cofactor biosynthesis; phylloquinone biosynthesis.</text>
</comment>
<dbReference type="Pfam" id="PF01040">
    <property type="entry name" value="UbiA"/>
    <property type="match status" value="1"/>
</dbReference>
<feature type="transmembrane region" description="Helical" evidence="6">
    <location>
        <begin position="176"/>
        <end position="197"/>
    </location>
</feature>
<dbReference type="AlphaFoldDB" id="A0A2N6K1V7"/>
<dbReference type="EMBL" id="NRQW01000319">
    <property type="protein sequence ID" value="PLZ88806.1"/>
    <property type="molecule type" value="Genomic_DNA"/>
</dbReference>
<sequence>MTTNLISYPKNNAKNKLWMAAIKPPMYSVAIMPIWVGTAVAFAETKIWNWAVFSVFLAAAILILAWENLSNDVFDSETGIDQNKHHSLVNLTGNKLLIFWLGNIFLCLGLLGILAIAWWQHDWTVIGLIMVCCALGYAYQGPPFRLGYQGLGEVLCFFAFGPIGMAAVYYSQTQSWSLQNLAASAIVGIATTLILYCSHFHQVKDDLAAGKRSPIVRLGTQRGAQLLSWFTASIYALTLVFVLTAIFPTWTLLSWVSLPFAIKLCRHVQQNHHNPEQVSNCKFIAVAVHFWCCLLFGVGFLL</sequence>
<keyword evidence="2 6" id="KW-0808">Transferase</keyword>
<dbReference type="CDD" id="cd13962">
    <property type="entry name" value="PT_UbiA_UBIAD1"/>
    <property type="match status" value="1"/>
</dbReference>
<dbReference type="RefSeq" id="WP_016867896.1">
    <property type="nucleotide sequence ID" value="NZ_CAWNVR010000421.1"/>
</dbReference>
<reference evidence="7 8" key="1">
    <citation type="submission" date="2017-08" db="EMBL/GenBank/DDBJ databases">
        <title>Genomes of Fischerella (Mastigocladus) sp. strains.</title>
        <authorList>
            <person name="Miller S.R."/>
        </authorList>
    </citation>
    <scope>NUCLEOTIDE SEQUENCE [LARGE SCALE GENOMIC DNA]</scope>
    <source>
        <strain evidence="7 8">CCMEE 5323</strain>
    </source>
</reference>
<keyword evidence="3 6" id="KW-0812">Transmembrane</keyword>
<feature type="transmembrane region" description="Helical" evidence="6">
    <location>
        <begin position="283"/>
        <end position="301"/>
    </location>
</feature>
<feature type="transmembrane region" description="Helical" evidence="6">
    <location>
        <begin position="47"/>
        <end position="66"/>
    </location>
</feature>
<evidence type="ECO:0000256" key="5">
    <source>
        <dbReference type="ARBA" id="ARBA00023136"/>
    </source>
</evidence>
<feature type="transmembrane region" description="Helical" evidence="6">
    <location>
        <begin position="123"/>
        <end position="139"/>
    </location>
</feature>